<dbReference type="EMBL" id="GL379811">
    <property type="protein sequence ID" value="EGT43787.1"/>
    <property type="molecule type" value="Genomic_DNA"/>
</dbReference>
<evidence type="ECO:0000313" key="1">
    <source>
        <dbReference type="EMBL" id="EGT43787.1"/>
    </source>
</evidence>
<dbReference type="HOGENOM" id="CLU_2075215_0_0_1"/>
<organism evidence="2">
    <name type="scientific">Caenorhabditis brenneri</name>
    <name type="common">Nematode worm</name>
    <dbReference type="NCBI Taxonomy" id="135651"/>
    <lineage>
        <taxon>Eukaryota</taxon>
        <taxon>Metazoa</taxon>
        <taxon>Ecdysozoa</taxon>
        <taxon>Nematoda</taxon>
        <taxon>Chromadorea</taxon>
        <taxon>Rhabditida</taxon>
        <taxon>Rhabditina</taxon>
        <taxon>Rhabditomorpha</taxon>
        <taxon>Rhabditoidea</taxon>
        <taxon>Rhabditidae</taxon>
        <taxon>Peloderinae</taxon>
        <taxon>Caenorhabditis</taxon>
    </lineage>
</organism>
<accession>G0MTH5</accession>
<evidence type="ECO:0000313" key="2">
    <source>
        <dbReference type="Proteomes" id="UP000008068"/>
    </source>
</evidence>
<name>G0MTH5_CAEBE</name>
<keyword evidence="2" id="KW-1185">Reference proteome</keyword>
<gene>
    <name evidence="1" type="ORF">CAEBREN_06871</name>
</gene>
<dbReference type="Proteomes" id="UP000008068">
    <property type="component" value="Unassembled WGS sequence"/>
</dbReference>
<dbReference type="AlphaFoldDB" id="G0MTH5"/>
<protein>
    <submittedName>
        <fullName evidence="1">Uncharacterized protein</fullName>
    </submittedName>
</protein>
<dbReference type="InParanoid" id="G0MTH5"/>
<sequence length="118" mass="13868">MIFERISSEELEADMGVSQVKKAEVLKMASSDFGKMNDDLKMEMFISVPEHFANQLEPYPRPETRRERRCPYKINKTMEPRTSAQNYIHKKVNELTEPRKKFEIKIRENKKSLVGCDA</sequence>
<proteinExistence type="predicted"/>
<reference evidence="2" key="1">
    <citation type="submission" date="2011-07" db="EMBL/GenBank/DDBJ databases">
        <authorList>
            <consortium name="Caenorhabditis brenneri Sequencing and Analysis Consortium"/>
            <person name="Wilson R.K."/>
        </authorList>
    </citation>
    <scope>NUCLEOTIDE SEQUENCE [LARGE SCALE GENOMIC DNA]</scope>
    <source>
        <strain evidence="2">PB2801</strain>
    </source>
</reference>